<keyword evidence="4" id="KW-0804">Transcription</keyword>
<keyword evidence="5" id="KW-0539">Nucleus</keyword>
<dbReference type="PANTHER" id="PTHR11945">
    <property type="entry name" value="MADS BOX PROTEIN"/>
    <property type="match status" value="1"/>
</dbReference>
<dbReference type="InterPro" id="IPR002100">
    <property type="entry name" value="TF_MADSbox"/>
</dbReference>
<dbReference type="SUPFAM" id="SSF55455">
    <property type="entry name" value="SRF-like"/>
    <property type="match status" value="1"/>
</dbReference>
<keyword evidence="3" id="KW-0238">DNA-binding</keyword>
<proteinExistence type="predicted"/>
<evidence type="ECO:0000256" key="5">
    <source>
        <dbReference type="ARBA" id="ARBA00023242"/>
    </source>
</evidence>
<evidence type="ECO:0000256" key="3">
    <source>
        <dbReference type="ARBA" id="ARBA00023125"/>
    </source>
</evidence>
<dbReference type="Pfam" id="PF00319">
    <property type="entry name" value="SRF-TF"/>
    <property type="match status" value="1"/>
</dbReference>
<dbReference type="EMBL" id="JACEIK010001868">
    <property type="protein sequence ID" value="MCD7472761.1"/>
    <property type="molecule type" value="Genomic_DNA"/>
</dbReference>
<protein>
    <recommendedName>
        <fullName evidence="7">MADS-box domain-containing protein</fullName>
    </recommendedName>
</protein>
<gene>
    <name evidence="8" type="ORF">HAX54_014094</name>
</gene>
<comment type="caution">
    <text evidence="8">The sequence shown here is derived from an EMBL/GenBank/DDBJ whole genome shotgun (WGS) entry which is preliminary data.</text>
</comment>
<dbReference type="Proteomes" id="UP000823775">
    <property type="component" value="Unassembled WGS sequence"/>
</dbReference>
<evidence type="ECO:0000256" key="6">
    <source>
        <dbReference type="SAM" id="Phobius"/>
    </source>
</evidence>
<keyword evidence="6" id="KW-1133">Transmembrane helix</keyword>
<comment type="subcellular location">
    <subcellularLocation>
        <location evidence="1">Nucleus</location>
    </subcellularLocation>
</comment>
<evidence type="ECO:0000256" key="2">
    <source>
        <dbReference type="ARBA" id="ARBA00023015"/>
    </source>
</evidence>
<dbReference type="PRINTS" id="PR00404">
    <property type="entry name" value="MADSDOMAIN"/>
</dbReference>
<evidence type="ECO:0000313" key="8">
    <source>
        <dbReference type="EMBL" id="MCD7472761.1"/>
    </source>
</evidence>
<keyword evidence="9" id="KW-1185">Reference proteome</keyword>
<evidence type="ECO:0000259" key="7">
    <source>
        <dbReference type="PROSITE" id="PS50066"/>
    </source>
</evidence>
<feature type="domain" description="MADS-box" evidence="7">
    <location>
        <begin position="7"/>
        <end position="67"/>
    </location>
</feature>
<keyword evidence="6" id="KW-0812">Transmembrane</keyword>
<sequence>MERKSSLIRKNVEIKFINDKRAEGIRISNMQKALCKKANELSILCGIEIAIIIFSVGSQPFLYGEPGVESVVCQFLEANQATAPLFYIKKKKKAEEIKDKGKSVKVNFTHCLSENFKLTDLERNEKLHQEIKKLEDHLNKEINLSQYVIRSDDKKVVPEMNVASSLTLPANWLSLKLGKIV</sequence>
<dbReference type="PANTHER" id="PTHR11945:SF727">
    <property type="entry name" value="AGAMOUS-LIKE MADS-BOX PROTEIN AGL29"/>
    <property type="match status" value="1"/>
</dbReference>
<keyword evidence="2" id="KW-0805">Transcription regulation</keyword>
<keyword evidence="6" id="KW-0472">Membrane</keyword>
<evidence type="ECO:0000256" key="4">
    <source>
        <dbReference type="ARBA" id="ARBA00023163"/>
    </source>
</evidence>
<dbReference type="SMART" id="SM00432">
    <property type="entry name" value="MADS"/>
    <property type="match status" value="1"/>
</dbReference>
<organism evidence="8 9">
    <name type="scientific">Datura stramonium</name>
    <name type="common">Jimsonweed</name>
    <name type="synonym">Common thornapple</name>
    <dbReference type="NCBI Taxonomy" id="4076"/>
    <lineage>
        <taxon>Eukaryota</taxon>
        <taxon>Viridiplantae</taxon>
        <taxon>Streptophyta</taxon>
        <taxon>Embryophyta</taxon>
        <taxon>Tracheophyta</taxon>
        <taxon>Spermatophyta</taxon>
        <taxon>Magnoliopsida</taxon>
        <taxon>eudicotyledons</taxon>
        <taxon>Gunneridae</taxon>
        <taxon>Pentapetalae</taxon>
        <taxon>asterids</taxon>
        <taxon>lamiids</taxon>
        <taxon>Solanales</taxon>
        <taxon>Solanaceae</taxon>
        <taxon>Solanoideae</taxon>
        <taxon>Datureae</taxon>
        <taxon>Datura</taxon>
    </lineage>
</organism>
<dbReference type="PROSITE" id="PS50066">
    <property type="entry name" value="MADS_BOX_2"/>
    <property type="match status" value="1"/>
</dbReference>
<evidence type="ECO:0000256" key="1">
    <source>
        <dbReference type="ARBA" id="ARBA00004123"/>
    </source>
</evidence>
<accession>A0ABS8TPC5</accession>
<dbReference type="InterPro" id="IPR036879">
    <property type="entry name" value="TF_MADSbox_sf"/>
</dbReference>
<reference evidence="8 9" key="1">
    <citation type="journal article" date="2021" name="BMC Genomics">
        <title>Datura genome reveals duplications of psychoactive alkaloid biosynthetic genes and high mutation rate following tissue culture.</title>
        <authorList>
            <person name="Rajewski A."/>
            <person name="Carter-House D."/>
            <person name="Stajich J."/>
            <person name="Litt A."/>
        </authorList>
    </citation>
    <scope>NUCLEOTIDE SEQUENCE [LARGE SCALE GENOMIC DNA]</scope>
    <source>
        <strain evidence="8">AR-01</strain>
    </source>
</reference>
<feature type="transmembrane region" description="Helical" evidence="6">
    <location>
        <begin position="41"/>
        <end position="63"/>
    </location>
</feature>
<evidence type="ECO:0000313" key="9">
    <source>
        <dbReference type="Proteomes" id="UP000823775"/>
    </source>
</evidence>
<dbReference type="Gene3D" id="3.40.1810.10">
    <property type="entry name" value="Transcription factor, MADS-box"/>
    <property type="match status" value="1"/>
</dbReference>
<name>A0ABS8TPC5_DATST</name>